<organism evidence="2 3">
    <name type="scientific">Eumeta variegata</name>
    <name type="common">Bagworm moth</name>
    <name type="synonym">Eumeta japonica</name>
    <dbReference type="NCBI Taxonomy" id="151549"/>
    <lineage>
        <taxon>Eukaryota</taxon>
        <taxon>Metazoa</taxon>
        <taxon>Ecdysozoa</taxon>
        <taxon>Arthropoda</taxon>
        <taxon>Hexapoda</taxon>
        <taxon>Insecta</taxon>
        <taxon>Pterygota</taxon>
        <taxon>Neoptera</taxon>
        <taxon>Endopterygota</taxon>
        <taxon>Lepidoptera</taxon>
        <taxon>Glossata</taxon>
        <taxon>Ditrysia</taxon>
        <taxon>Tineoidea</taxon>
        <taxon>Psychidae</taxon>
        <taxon>Oiketicinae</taxon>
        <taxon>Eumeta</taxon>
    </lineage>
</organism>
<accession>A0A4C1ZA61</accession>
<gene>
    <name evidence="2" type="ORF">EVAR_64620_1</name>
</gene>
<evidence type="ECO:0000256" key="1">
    <source>
        <dbReference type="SAM" id="MobiDB-lite"/>
    </source>
</evidence>
<sequence length="179" mass="21055">MHVPGKRLRYLMDGKVNEAIVLERRVRRRRREWGRWMVEWDNEGELATGNFHSLDEKQQLQLLLQSRIVVGFASRMRKERMLSKRNRAYSRGKRACDTPKSRWPPSPIGTRKPAKVSRASPVPPLVIRYQMEENHRSSQSSDEIQRRKLLLHVRRCSVRVWYLTGLNAAVWSAEALALQ</sequence>
<keyword evidence="3" id="KW-1185">Reference proteome</keyword>
<evidence type="ECO:0000313" key="3">
    <source>
        <dbReference type="Proteomes" id="UP000299102"/>
    </source>
</evidence>
<evidence type="ECO:0000313" key="2">
    <source>
        <dbReference type="EMBL" id="GBP84590.1"/>
    </source>
</evidence>
<dbReference type="EMBL" id="BGZK01001688">
    <property type="protein sequence ID" value="GBP84590.1"/>
    <property type="molecule type" value="Genomic_DNA"/>
</dbReference>
<feature type="region of interest" description="Disordered" evidence="1">
    <location>
        <begin position="84"/>
        <end position="119"/>
    </location>
</feature>
<reference evidence="2 3" key="1">
    <citation type="journal article" date="2019" name="Commun. Biol.">
        <title>The bagworm genome reveals a unique fibroin gene that provides high tensile strength.</title>
        <authorList>
            <person name="Kono N."/>
            <person name="Nakamura H."/>
            <person name="Ohtoshi R."/>
            <person name="Tomita M."/>
            <person name="Numata K."/>
            <person name="Arakawa K."/>
        </authorList>
    </citation>
    <scope>NUCLEOTIDE SEQUENCE [LARGE SCALE GENOMIC DNA]</scope>
</reference>
<feature type="compositionally biased region" description="Basic residues" evidence="1">
    <location>
        <begin position="84"/>
        <end position="93"/>
    </location>
</feature>
<dbReference type="Proteomes" id="UP000299102">
    <property type="component" value="Unassembled WGS sequence"/>
</dbReference>
<name>A0A4C1ZA61_EUMVA</name>
<dbReference type="AlphaFoldDB" id="A0A4C1ZA61"/>
<comment type="caution">
    <text evidence="2">The sequence shown here is derived from an EMBL/GenBank/DDBJ whole genome shotgun (WGS) entry which is preliminary data.</text>
</comment>
<proteinExistence type="predicted"/>
<protein>
    <submittedName>
        <fullName evidence="2">Uncharacterized protein</fullName>
    </submittedName>
</protein>